<dbReference type="EC" id="2.7.13.3" evidence="2"/>
<evidence type="ECO:0000256" key="2">
    <source>
        <dbReference type="ARBA" id="ARBA00012438"/>
    </source>
</evidence>
<keyword evidence="4" id="KW-0547">Nucleotide-binding</keyword>
<dbReference type="InterPro" id="IPR036890">
    <property type="entry name" value="HATPase_C_sf"/>
</dbReference>
<dbReference type="Pfam" id="PF02518">
    <property type="entry name" value="HATPase_c"/>
    <property type="match status" value="1"/>
</dbReference>
<dbReference type="PROSITE" id="PS50109">
    <property type="entry name" value="HIS_KIN"/>
    <property type="match status" value="1"/>
</dbReference>
<evidence type="ECO:0000259" key="9">
    <source>
        <dbReference type="PROSITE" id="PS50109"/>
    </source>
</evidence>
<comment type="catalytic activity">
    <reaction evidence="1">
        <text>ATP + protein L-histidine = ADP + protein N-phospho-L-histidine.</text>
        <dbReference type="EC" id="2.7.13.3"/>
    </reaction>
</comment>
<evidence type="ECO:0000313" key="11">
    <source>
        <dbReference type="Proteomes" id="UP000190961"/>
    </source>
</evidence>
<evidence type="ECO:0000256" key="7">
    <source>
        <dbReference type="ARBA" id="ARBA00023012"/>
    </source>
</evidence>
<protein>
    <recommendedName>
        <fullName evidence="2">histidine kinase</fullName>
        <ecNumber evidence="2">2.7.13.3</ecNumber>
    </recommendedName>
</protein>
<dbReference type="PRINTS" id="PR00344">
    <property type="entry name" value="BCTRLSENSOR"/>
</dbReference>
<keyword evidence="8" id="KW-1133">Transmembrane helix</keyword>
<dbReference type="OrthoDB" id="1931120at2"/>
<proteinExistence type="predicted"/>
<accession>A0A1T5LN85</accession>
<dbReference type="GO" id="GO:0007234">
    <property type="term" value="P:osmosensory signaling via phosphorelay pathway"/>
    <property type="evidence" value="ECO:0007669"/>
    <property type="project" value="TreeGrafter"/>
</dbReference>
<keyword evidence="8" id="KW-0812">Transmembrane</keyword>
<keyword evidence="5 10" id="KW-0418">Kinase</keyword>
<gene>
    <name evidence="10" type="ORF">SAMN05660236_3586</name>
</gene>
<dbReference type="GO" id="GO:0030295">
    <property type="term" value="F:protein kinase activator activity"/>
    <property type="evidence" value="ECO:0007669"/>
    <property type="project" value="TreeGrafter"/>
</dbReference>
<keyword evidence="3" id="KW-0808">Transferase</keyword>
<feature type="domain" description="Histidine kinase" evidence="9">
    <location>
        <begin position="230"/>
        <end position="450"/>
    </location>
</feature>
<evidence type="ECO:0000256" key="8">
    <source>
        <dbReference type="SAM" id="Phobius"/>
    </source>
</evidence>
<evidence type="ECO:0000313" key="10">
    <source>
        <dbReference type="EMBL" id="SKC77457.1"/>
    </source>
</evidence>
<organism evidence="10 11">
    <name type="scientific">Ohtaekwangia koreensis</name>
    <dbReference type="NCBI Taxonomy" id="688867"/>
    <lineage>
        <taxon>Bacteria</taxon>
        <taxon>Pseudomonadati</taxon>
        <taxon>Bacteroidota</taxon>
        <taxon>Cytophagia</taxon>
        <taxon>Cytophagales</taxon>
        <taxon>Fulvivirgaceae</taxon>
        <taxon>Ohtaekwangia</taxon>
    </lineage>
</organism>
<dbReference type="Gene3D" id="3.30.565.10">
    <property type="entry name" value="Histidine kinase-like ATPase, C-terminal domain"/>
    <property type="match status" value="1"/>
</dbReference>
<evidence type="ECO:0000256" key="5">
    <source>
        <dbReference type="ARBA" id="ARBA00022777"/>
    </source>
</evidence>
<dbReference type="GO" id="GO:0004673">
    <property type="term" value="F:protein histidine kinase activity"/>
    <property type="evidence" value="ECO:0007669"/>
    <property type="project" value="UniProtKB-EC"/>
</dbReference>
<dbReference type="Gene3D" id="3.30.450.20">
    <property type="entry name" value="PAS domain"/>
    <property type="match status" value="1"/>
</dbReference>
<dbReference type="Proteomes" id="UP000190961">
    <property type="component" value="Unassembled WGS sequence"/>
</dbReference>
<dbReference type="PANTHER" id="PTHR42878:SF7">
    <property type="entry name" value="SENSOR HISTIDINE KINASE GLRK"/>
    <property type="match status" value="1"/>
</dbReference>
<reference evidence="10 11" key="1">
    <citation type="submission" date="2017-02" db="EMBL/GenBank/DDBJ databases">
        <authorList>
            <person name="Peterson S.W."/>
        </authorList>
    </citation>
    <scope>NUCLEOTIDE SEQUENCE [LARGE SCALE GENOMIC DNA]</scope>
    <source>
        <strain evidence="10 11">DSM 25262</strain>
    </source>
</reference>
<dbReference type="PANTHER" id="PTHR42878">
    <property type="entry name" value="TWO-COMPONENT HISTIDINE KINASE"/>
    <property type="match status" value="1"/>
</dbReference>
<dbReference type="InterPro" id="IPR050351">
    <property type="entry name" value="BphY/WalK/GraS-like"/>
</dbReference>
<dbReference type="SMART" id="SM00387">
    <property type="entry name" value="HATPase_c"/>
    <property type="match status" value="1"/>
</dbReference>
<keyword evidence="11" id="KW-1185">Reference proteome</keyword>
<dbReference type="SUPFAM" id="SSF55874">
    <property type="entry name" value="ATPase domain of HSP90 chaperone/DNA topoisomerase II/histidine kinase"/>
    <property type="match status" value="1"/>
</dbReference>
<dbReference type="STRING" id="688867.SAMN05660236_3586"/>
<keyword evidence="7" id="KW-0902">Two-component regulatory system</keyword>
<keyword evidence="6" id="KW-0067">ATP-binding</keyword>
<dbReference type="GO" id="GO:0005524">
    <property type="term" value="F:ATP binding"/>
    <property type="evidence" value="ECO:0007669"/>
    <property type="project" value="UniProtKB-KW"/>
</dbReference>
<dbReference type="AlphaFoldDB" id="A0A1T5LN85"/>
<evidence type="ECO:0000256" key="4">
    <source>
        <dbReference type="ARBA" id="ARBA00022741"/>
    </source>
</evidence>
<feature type="transmembrane region" description="Helical" evidence="8">
    <location>
        <begin position="35"/>
        <end position="55"/>
    </location>
</feature>
<dbReference type="EMBL" id="FUZU01000002">
    <property type="protein sequence ID" value="SKC77457.1"/>
    <property type="molecule type" value="Genomic_DNA"/>
</dbReference>
<name>A0A1T5LN85_9BACT</name>
<dbReference type="GO" id="GO:0000156">
    <property type="term" value="F:phosphorelay response regulator activity"/>
    <property type="evidence" value="ECO:0007669"/>
    <property type="project" value="TreeGrafter"/>
</dbReference>
<evidence type="ECO:0000256" key="6">
    <source>
        <dbReference type="ARBA" id="ARBA00022840"/>
    </source>
</evidence>
<dbReference type="RefSeq" id="WP_079688096.1">
    <property type="nucleotide sequence ID" value="NZ_FUZU01000002.1"/>
</dbReference>
<evidence type="ECO:0000256" key="1">
    <source>
        <dbReference type="ARBA" id="ARBA00000085"/>
    </source>
</evidence>
<sequence>MIYKNFRLTIFLRVFAIVALSLAFAFILVLKPMLFVLSAIAFLLIVMVVSMIRYIEKSNKDLTHFLLSIRQGAFTESYTSGHRGKHHEQLSGALNDIVSEFSKLNREKELHYQYLQTLNENINVAILSFNAEGKLLMMNPAAKKLFNLSAFSALEHFKRIDIALYEAIKNLSPEQRTVVRVLMQEDQYQLSVQLKEIVLNGELVRIILLQNLNSELEAKEIEAWHQLMRVLTHEIMNSATPIVSLTAAIESILKNPDGSRKDLTTLSEDNVEDIFSSLSTIGSRSRGLMKFVNTYKEYARPVSAKLEPTDIVALVKRISTLLAPDLQMRNIKYTVNSPATSVEAKADVALIEQVLINLLKNAMEAVPHDGTGAITIDVKTKNDRVSISVTDNGMGIDPEVLPRIFVPFFTTKPKGSGIGLSLSRQIMKLHNGSIHISSPGTGSIFTIEWS</sequence>
<dbReference type="InterPro" id="IPR005467">
    <property type="entry name" value="His_kinase_dom"/>
</dbReference>
<keyword evidence="8" id="KW-0472">Membrane</keyword>
<dbReference type="InterPro" id="IPR004358">
    <property type="entry name" value="Sig_transdc_His_kin-like_C"/>
</dbReference>
<dbReference type="InterPro" id="IPR003594">
    <property type="entry name" value="HATPase_dom"/>
</dbReference>
<evidence type="ECO:0000256" key="3">
    <source>
        <dbReference type="ARBA" id="ARBA00022679"/>
    </source>
</evidence>